<sequence length="95" mass="11359">MQIIKENSYTRDKSKLLQKNTLLKELIEETECIFIDNPQDKRVRLHKINCKKDKNRYSISIINTQYRILATICNETAVFIKLVNHKTYDRINKNC</sequence>
<dbReference type="AlphaFoldDB" id="A0A1W1D1B6"/>
<evidence type="ECO:0008006" key="2">
    <source>
        <dbReference type="Google" id="ProtNLM"/>
    </source>
</evidence>
<dbReference type="EMBL" id="FPHM01000290">
    <property type="protein sequence ID" value="SFV71671.1"/>
    <property type="molecule type" value="Genomic_DNA"/>
</dbReference>
<evidence type="ECO:0000313" key="1">
    <source>
        <dbReference type="EMBL" id="SFV71671.1"/>
    </source>
</evidence>
<accession>A0A1W1D1B6</accession>
<reference evidence="1" key="1">
    <citation type="submission" date="2016-10" db="EMBL/GenBank/DDBJ databases">
        <authorList>
            <person name="de Groot N.N."/>
        </authorList>
    </citation>
    <scope>NUCLEOTIDE SEQUENCE</scope>
</reference>
<protein>
    <recommendedName>
        <fullName evidence="2">HigB toxin protein</fullName>
    </recommendedName>
</protein>
<gene>
    <name evidence="1" type="ORF">MNB_SV-13-946</name>
</gene>
<name>A0A1W1D1B6_9ZZZZ</name>
<proteinExistence type="predicted"/>
<organism evidence="1">
    <name type="scientific">hydrothermal vent metagenome</name>
    <dbReference type="NCBI Taxonomy" id="652676"/>
    <lineage>
        <taxon>unclassified sequences</taxon>
        <taxon>metagenomes</taxon>
        <taxon>ecological metagenomes</taxon>
    </lineage>
</organism>